<sequence length="211" mass="24019">MGAMVYVKTIHIPRACSFLDHHRIDSSHLHTLLSRAMSCSTKAILLLISFLPTVQRGSALKVAQTFSDSLTMIPQARVFYPTEASFEDCEIIYDPTLKKYLIHGDYCQYCARDWIKGIWHIDIWVGQKNYNGAGYQISCKDRLPSPPQKYVVQNPDPHLLVDSTSWSMMGVLGAGGQLRPIPCQLERSRRPIISSIYRLYSQRMFHLIGTV</sequence>
<dbReference type="Proteomes" id="UP001144191">
    <property type="component" value="Unassembled WGS sequence"/>
</dbReference>
<gene>
    <name evidence="1" type="ORF">AnigIFM63604_002731</name>
</gene>
<evidence type="ECO:0000313" key="1">
    <source>
        <dbReference type="EMBL" id="GLA55782.1"/>
    </source>
</evidence>
<evidence type="ECO:0000313" key="2">
    <source>
        <dbReference type="Proteomes" id="UP001144191"/>
    </source>
</evidence>
<comment type="caution">
    <text evidence="1">The sequence shown here is derived from an EMBL/GenBank/DDBJ whole genome shotgun (WGS) entry which is preliminary data.</text>
</comment>
<organism evidence="1 2">
    <name type="scientific">Aspergillus niger</name>
    <dbReference type="NCBI Taxonomy" id="5061"/>
    <lineage>
        <taxon>Eukaryota</taxon>
        <taxon>Fungi</taxon>
        <taxon>Dikarya</taxon>
        <taxon>Ascomycota</taxon>
        <taxon>Pezizomycotina</taxon>
        <taxon>Eurotiomycetes</taxon>
        <taxon>Eurotiomycetidae</taxon>
        <taxon>Eurotiales</taxon>
        <taxon>Aspergillaceae</taxon>
        <taxon>Aspergillus</taxon>
        <taxon>Aspergillus subgen. Circumdati</taxon>
    </lineage>
</organism>
<reference evidence="1" key="1">
    <citation type="submission" date="2022-07" db="EMBL/GenBank/DDBJ databases">
        <title>Taxonomy of Aspergillus series Nigri: significant species reduction supported by multi-species coalescent approaches.</title>
        <authorList>
            <person name="Bian C."/>
            <person name="Kusuya Y."/>
            <person name="Sklenar F."/>
            <person name="D'hooge E."/>
            <person name="Yaguchi T."/>
            <person name="Takahashi H."/>
            <person name="Hubka V."/>
        </authorList>
    </citation>
    <scope>NUCLEOTIDE SEQUENCE</scope>
    <source>
        <strain evidence="1">IFM 63604</strain>
    </source>
</reference>
<accession>A0A9W6EGT5</accession>
<name>A0A9W6EGT5_ASPNG</name>
<proteinExistence type="predicted"/>
<dbReference type="EMBL" id="BRPB01000159">
    <property type="protein sequence ID" value="GLA55782.1"/>
    <property type="molecule type" value="Genomic_DNA"/>
</dbReference>
<dbReference type="AlphaFoldDB" id="A0A9W6EGT5"/>
<protein>
    <submittedName>
        <fullName evidence="1">Uncharacterized protein</fullName>
    </submittedName>
</protein>